<dbReference type="Proteomes" id="UP000054251">
    <property type="component" value="Unassembled WGS sequence"/>
</dbReference>
<gene>
    <name evidence="2" type="ORF">AC631_05991</name>
</gene>
<name>A0A0V1PPZ9_9ASCO</name>
<proteinExistence type="predicted"/>
<dbReference type="RefSeq" id="XP_015464352.1">
    <property type="nucleotide sequence ID" value="XM_015614820.1"/>
</dbReference>
<dbReference type="AlphaFoldDB" id="A0A0V1PPZ9"/>
<feature type="non-terminal residue" evidence="2">
    <location>
        <position position="113"/>
    </location>
</feature>
<evidence type="ECO:0000256" key="1">
    <source>
        <dbReference type="SAM" id="MobiDB-lite"/>
    </source>
</evidence>
<evidence type="ECO:0000313" key="2">
    <source>
        <dbReference type="EMBL" id="KRZ98249.1"/>
    </source>
</evidence>
<accession>A0A0V1PPZ9</accession>
<feature type="compositionally biased region" description="Acidic residues" evidence="1">
    <location>
        <begin position="1"/>
        <end position="13"/>
    </location>
</feature>
<dbReference type="GeneID" id="26843000"/>
<evidence type="ECO:0000313" key="3">
    <source>
        <dbReference type="Proteomes" id="UP000054251"/>
    </source>
</evidence>
<organism evidence="2 3">
    <name type="scientific">Debaryomyces fabryi</name>
    <dbReference type="NCBI Taxonomy" id="58627"/>
    <lineage>
        <taxon>Eukaryota</taxon>
        <taxon>Fungi</taxon>
        <taxon>Dikarya</taxon>
        <taxon>Ascomycota</taxon>
        <taxon>Saccharomycotina</taxon>
        <taxon>Pichiomycetes</taxon>
        <taxon>Debaryomycetaceae</taxon>
        <taxon>Debaryomyces</taxon>
    </lineage>
</organism>
<reference evidence="2 3" key="1">
    <citation type="submission" date="2015-11" db="EMBL/GenBank/DDBJ databases">
        <title>The genome of Debaryomyces fabryi.</title>
        <authorList>
            <person name="Tafer H."/>
            <person name="Lopandic K."/>
        </authorList>
    </citation>
    <scope>NUCLEOTIDE SEQUENCE [LARGE SCALE GENOMIC DNA]</scope>
    <source>
        <strain evidence="2 3">CBS 789</strain>
    </source>
</reference>
<comment type="caution">
    <text evidence="2">The sequence shown here is derived from an EMBL/GenBank/DDBJ whole genome shotgun (WGS) entry which is preliminary data.</text>
</comment>
<keyword evidence="3" id="KW-1185">Reference proteome</keyword>
<sequence length="113" mass="13154">MSDLIDQDNEDIPLEVPHDLDGPDDLNQWYNEQGVAKANINYHRRMIDGNLEQINRAKRFRDQLVNGYNEANIGSSPKVRKLRKSTINIYQNMQRVNDYLYLNQEGESTGEQS</sequence>
<dbReference type="EMBL" id="LMYN01000412">
    <property type="protein sequence ID" value="KRZ98249.1"/>
    <property type="molecule type" value="Genomic_DNA"/>
</dbReference>
<feature type="region of interest" description="Disordered" evidence="1">
    <location>
        <begin position="1"/>
        <end position="20"/>
    </location>
</feature>
<protein>
    <submittedName>
        <fullName evidence="2">Uncharacterized protein</fullName>
    </submittedName>
</protein>